<sequence length="210" mass="24877">MLVVISDRNKEKKIIYHLPECKYAKMIKTENRFVISSEQASKRKLCACQYCSGLRGIMRVYKDILAKWETKYDISITYDKNSDRIYVKTDIGFWRIYLRNDDNQYLLFHRNKYDSSIPYEVAISGNYHRQKDVKATQSLQKIIEYIAAHDKAKMIIADDYHNLPRKTKRQKKYYKIAKKKAARKQAKRMDMLFAKVEQELHGNGKKACGL</sequence>
<dbReference type="Proteomes" id="UP000515819">
    <property type="component" value="Chromosome"/>
</dbReference>
<proteinExistence type="predicted"/>
<dbReference type="AlphaFoldDB" id="A0A7G9FQF9"/>
<dbReference type="KEGG" id="wcp:H9Q76_05825"/>
<organism evidence="1 2">
    <name type="scientific">Wujia chipingensis</name>
    <dbReference type="NCBI Taxonomy" id="2763670"/>
    <lineage>
        <taxon>Bacteria</taxon>
        <taxon>Bacillati</taxon>
        <taxon>Bacillota</taxon>
        <taxon>Clostridia</taxon>
        <taxon>Lachnospirales</taxon>
        <taxon>Lachnospiraceae</taxon>
        <taxon>Wujia</taxon>
    </lineage>
</organism>
<dbReference type="EMBL" id="CP060632">
    <property type="protein sequence ID" value="QNM00791.1"/>
    <property type="molecule type" value="Genomic_DNA"/>
</dbReference>
<reference evidence="1 2" key="1">
    <citation type="submission" date="2020-08" db="EMBL/GenBank/DDBJ databases">
        <authorList>
            <person name="Liu C."/>
            <person name="Sun Q."/>
        </authorList>
    </citation>
    <scope>NUCLEOTIDE SEQUENCE [LARGE SCALE GENOMIC DNA]</scope>
    <source>
        <strain evidence="1 2">NSJ-4</strain>
    </source>
</reference>
<evidence type="ECO:0000313" key="1">
    <source>
        <dbReference type="EMBL" id="QNM00791.1"/>
    </source>
</evidence>
<accession>A0A7G9FQF9</accession>
<name>A0A7G9FQF9_9FIRM</name>
<dbReference type="RefSeq" id="WP_249321820.1">
    <property type="nucleotide sequence ID" value="NZ_CP060632.1"/>
</dbReference>
<protein>
    <submittedName>
        <fullName evidence="1">Uncharacterized protein</fullName>
    </submittedName>
</protein>
<evidence type="ECO:0000313" key="2">
    <source>
        <dbReference type="Proteomes" id="UP000515819"/>
    </source>
</evidence>
<gene>
    <name evidence="1" type="ORF">H9Q76_05825</name>
</gene>
<keyword evidence="2" id="KW-1185">Reference proteome</keyword>